<keyword evidence="1" id="KW-0812">Transmembrane</keyword>
<organism evidence="2 3">
    <name type="scientific">Flavobacterium lacus</name>
    <dbReference type="NCBI Taxonomy" id="1353778"/>
    <lineage>
        <taxon>Bacteria</taxon>
        <taxon>Pseudomonadati</taxon>
        <taxon>Bacteroidota</taxon>
        <taxon>Flavobacteriia</taxon>
        <taxon>Flavobacteriales</taxon>
        <taxon>Flavobacteriaceae</taxon>
        <taxon>Flavobacterium</taxon>
    </lineage>
</organism>
<feature type="transmembrane region" description="Helical" evidence="1">
    <location>
        <begin position="6"/>
        <end position="24"/>
    </location>
</feature>
<keyword evidence="1" id="KW-1133">Transmembrane helix</keyword>
<dbReference type="EMBL" id="QLSV01000009">
    <property type="protein sequence ID" value="RAR47401.1"/>
    <property type="molecule type" value="Genomic_DNA"/>
</dbReference>
<dbReference type="Proteomes" id="UP000249518">
    <property type="component" value="Unassembled WGS sequence"/>
</dbReference>
<gene>
    <name evidence="2" type="ORF">B0I10_10974</name>
</gene>
<evidence type="ECO:0000256" key="1">
    <source>
        <dbReference type="SAM" id="Phobius"/>
    </source>
</evidence>
<evidence type="ECO:0000313" key="2">
    <source>
        <dbReference type="EMBL" id="RAR47401.1"/>
    </source>
</evidence>
<keyword evidence="1" id="KW-0472">Membrane</keyword>
<dbReference type="AlphaFoldDB" id="A0A328WMC7"/>
<comment type="caution">
    <text evidence="2">The sequence shown here is derived from an EMBL/GenBank/DDBJ whole genome shotgun (WGS) entry which is preliminary data.</text>
</comment>
<protein>
    <submittedName>
        <fullName evidence="2">Uncharacterized protein</fullName>
    </submittedName>
</protein>
<reference evidence="2 3" key="1">
    <citation type="submission" date="2018-06" db="EMBL/GenBank/DDBJ databases">
        <title>Genomic Encyclopedia of Type Strains, Phase III (KMG-III): the genomes of soil and plant-associated and newly described type strains.</title>
        <authorList>
            <person name="Whitman W."/>
        </authorList>
    </citation>
    <scope>NUCLEOTIDE SEQUENCE [LARGE SCALE GENOMIC DNA]</scope>
    <source>
        <strain evidence="2 3">CGMCC 1.12504</strain>
    </source>
</reference>
<accession>A0A328WMC7</accession>
<dbReference type="RefSeq" id="WP_112086411.1">
    <property type="nucleotide sequence ID" value="NZ_QLSV01000009.1"/>
</dbReference>
<dbReference type="OrthoDB" id="1162594at2"/>
<proteinExistence type="predicted"/>
<evidence type="ECO:0000313" key="3">
    <source>
        <dbReference type="Proteomes" id="UP000249518"/>
    </source>
</evidence>
<sequence>MKKKFYILPILSFLIISLLFLNYFDFSIFTKKDKISSEIESEIPKSSFNLKRDFLEFKTKMNKSDTIKIWFDHSVCNFQGYERIKISKKSDSIYVISEFKDETFDDIPEWKLMYSKSIQINDTNWRFEDFIKLNLNRMNKSVTENDRLVLQIINKDDKIEFYTNGLVDYNIFLKDYVNIMRELLPSKKYFIHDVDIIHE</sequence>
<name>A0A328WMC7_9FLAO</name>
<keyword evidence="3" id="KW-1185">Reference proteome</keyword>